<protein>
    <submittedName>
        <fullName evidence="2">Uncharacterized protein</fullName>
    </submittedName>
</protein>
<organism evidence="2 3">
    <name type="scientific">Streptomyces lunalinharesii</name>
    <dbReference type="NCBI Taxonomy" id="333384"/>
    <lineage>
        <taxon>Bacteria</taxon>
        <taxon>Bacillati</taxon>
        <taxon>Actinomycetota</taxon>
        <taxon>Actinomycetes</taxon>
        <taxon>Kitasatosporales</taxon>
        <taxon>Streptomycetaceae</taxon>
        <taxon>Streptomyces</taxon>
    </lineage>
</organism>
<reference evidence="3" key="1">
    <citation type="journal article" date="2019" name="Int. J. Syst. Evol. Microbiol.">
        <title>The Global Catalogue of Microorganisms (GCM) 10K type strain sequencing project: providing services to taxonomists for standard genome sequencing and annotation.</title>
        <authorList>
            <consortium name="The Broad Institute Genomics Platform"/>
            <consortium name="The Broad Institute Genome Sequencing Center for Infectious Disease"/>
            <person name="Wu L."/>
            <person name="Ma J."/>
        </authorList>
    </citation>
    <scope>NUCLEOTIDE SEQUENCE [LARGE SCALE GENOMIC DNA]</scope>
    <source>
        <strain evidence="3">JCM 16374</strain>
    </source>
</reference>
<evidence type="ECO:0000313" key="3">
    <source>
        <dbReference type="Proteomes" id="UP001500994"/>
    </source>
</evidence>
<comment type="caution">
    <text evidence="2">The sequence shown here is derived from an EMBL/GenBank/DDBJ whole genome shotgun (WGS) entry which is preliminary data.</text>
</comment>
<feature type="compositionally biased region" description="Basic and acidic residues" evidence="1">
    <location>
        <begin position="11"/>
        <end position="20"/>
    </location>
</feature>
<evidence type="ECO:0000313" key="2">
    <source>
        <dbReference type="EMBL" id="GAA2651824.1"/>
    </source>
</evidence>
<evidence type="ECO:0000256" key="1">
    <source>
        <dbReference type="SAM" id="MobiDB-lite"/>
    </source>
</evidence>
<feature type="region of interest" description="Disordered" evidence="1">
    <location>
        <begin position="1"/>
        <end position="73"/>
    </location>
</feature>
<dbReference type="RefSeq" id="WP_344574307.1">
    <property type="nucleotide sequence ID" value="NZ_BAAARK010000003.1"/>
</dbReference>
<gene>
    <name evidence="2" type="ORF">GCM10009864_15120</name>
</gene>
<sequence>MQQQDPVLRIEQQDPGHLTHLDGFLNRTGSATPGSAAPGSTAVRSTGSAAPESTPVRRKGASGSAFRTLRPVA</sequence>
<dbReference type="EMBL" id="BAAARK010000003">
    <property type="protein sequence ID" value="GAA2651824.1"/>
    <property type="molecule type" value="Genomic_DNA"/>
</dbReference>
<accession>A0ABP6DWD6</accession>
<name>A0ABP6DWD6_9ACTN</name>
<proteinExistence type="predicted"/>
<keyword evidence="3" id="KW-1185">Reference proteome</keyword>
<dbReference type="Proteomes" id="UP001500994">
    <property type="component" value="Unassembled WGS sequence"/>
</dbReference>